<evidence type="ECO:0000256" key="1">
    <source>
        <dbReference type="ARBA" id="ARBA00001096"/>
    </source>
</evidence>
<dbReference type="KEGG" id="ome:OLMES_1385"/>
<dbReference type="Proteomes" id="UP000196027">
    <property type="component" value="Chromosome"/>
</dbReference>
<keyword evidence="7" id="KW-1185">Reference proteome</keyword>
<organism evidence="6 7">
    <name type="scientific">Oleiphilus messinensis</name>
    <dbReference type="NCBI Taxonomy" id="141451"/>
    <lineage>
        <taxon>Bacteria</taxon>
        <taxon>Pseudomonadati</taxon>
        <taxon>Pseudomonadota</taxon>
        <taxon>Gammaproteobacteria</taxon>
        <taxon>Oceanospirillales</taxon>
        <taxon>Oleiphilaceae</taxon>
        <taxon>Oleiphilus</taxon>
    </lineage>
</organism>
<proteinExistence type="inferred from homology"/>
<sequence>MDVLRTLKPTLVGNIPALLIDNTHASALILLQGAQVISFCPRQGQELLWQNPQACFQLGSSVRAGIPLCWPWFGQYDKNPEQVQASFAHLNHYPAHGIARDSLFQVIGWQESADETQVQLRLHPRQANIGLTAEMSISVSTRLQLTLTTTNTSSREIFCSQALHSYFPTSNIRQTIVQGFDNSTYIDALDNWTAKIQRGDITFSGETDRVYTGTRNQSNIIDTESGRTIQLQTNGSHSSVIWNPWIEKSQRLSQFDETAYQTMLCVETANAADDHIYLKPDDAHTLQLTIGEPAP</sequence>
<feature type="active site" evidence="5">
    <location>
        <position position="164"/>
    </location>
</feature>
<evidence type="ECO:0000256" key="4">
    <source>
        <dbReference type="PIRNR" id="PIRNR016020"/>
    </source>
</evidence>
<evidence type="ECO:0000313" key="7">
    <source>
        <dbReference type="Proteomes" id="UP000196027"/>
    </source>
</evidence>
<dbReference type="PANTHER" id="PTHR11122:SF13">
    <property type="entry name" value="GLUCOSE-6-PHOSPHATE 1-EPIMERASE"/>
    <property type="match status" value="1"/>
</dbReference>
<dbReference type="PANTHER" id="PTHR11122">
    <property type="entry name" value="APOSPORY-ASSOCIATED PROTEIN C-RELATED"/>
    <property type="match status" value="1"/>
</dbReference>
<dbReference type="EC" id="5.1.3.15" evidence="4"/>
<dbReference type="EMBL" id="CP021425">
    <property type="protein sequence ID" value="ARU55462.1"/>
    <property type="molecule type" value="Genomic_DNA"/>
</dbReference>
<dbReference type="InterPro" id="IPR008183">
    <property type="entry name" value="Aldose_1/G6P_1-epimerase"/>
</dbReference>
<dbReference type="AlphaFoldDB" id="A0A1Y0I4Q9"/>
<dbReference type="CDD" id="cd09020">
    <property type="entry name" value="D-hex-6-P-epi_like"/>
    <property type="match status" value="1"/>
</dbReference>
<dbReference type="OrthoDB" id="9790727at2"/>
<dbReference type="RefSeq" id="WP_087460573.1">
    <property type="nucleotide sequence ID" value="NZ_CP021425.1"/>
</dbReference>
<dbReference type="Gene3D" id="2.70.98.10">
    <property type="match status" value="1"/>
</dbReference>
<dbReference type="InterPro" id="IPR011013">
    <property type="entry name" value="Gal_mutarotase_sf_dom"/>
</dbReference>
<dbReference type="InterPro" id="IPR014718">
    <property type="entry name" value="GH-type_carb-bd"/>
</dbReference>
<dbReference type="GO" id="GO:0030246">
    <property type="term" value="F:carbohydrate binding"/>
    <property type="evidence" value="ECO:0007669"/>
    <property type="project" value="UniProtKB-UniRule"/>
</dbReference>
<dbReference type="InterPro" id="IPR025532">
    <property type="entry name" value="G6P_1-epimerase"/>
</dbReference>
<dbReference type="Pfam" id="PF01263">
    <property type="entry name" value="Aldose_epim"/>
    <property type="match status" value="1"/>
</dbReference>
<name>A0A1Y0I4Q9_9GAMM</name>
<gene>
    <name evidence="6" type="ORF">OLMES_1385</name>
</gene>
<evidence type="ECO:0000256" key="5">
    <source>
        <dbReference type="PIRSR" id="PIRSR016020-1"/>
    </source>
</evidence>
<dbReference type="GO" id="GO:0047938">
    <property type="term" value="F:glucose-6-phosphate 1-epimerase activity"/>
    <property type="evidence" value="ECO:0007669"/>
    <property type="project" value="UniProtKB-UniRule"/>
</dbReference>
<dbReference type="PIRSF" id="PIRSF016020">
    <property type="entry name" value="PHexose_mutarotase"/>
    <property type="match status" value="1"/>
</dbReference>
<accession>A0A1Y0I4Q9</accession>
<dbReference type="SUPFAM" id="SSF74650">
    <property type="entry name" value="Galactose mutarotase-like"/>
    <property type="match status" value="1"/>
</dbReference>
<comment type="catalytic activity">
    <reaction evidence="1">
        <text>alpha-D-glucose 6-phosphate = beta-D-glucose 6-phosphate</text>
        <dbReference type="Rhea" id="RHEA:16249"/>
        <dbReference type="ChEBI" id="CHEBI:58225"/>
        <dbReference type="ChEBI" id="CHEBI:58247"/>
        <dbReference type="EC" id="5.1.3.15"/>
    </reaction>
</comment>
<evidence type="ECO:0000313" key="6">
    <source>
        <dbReference type="EMBL" id="ARU55462.1"/>
    </source>
</evidence>
<reference evidence="6 7" key="1">
    <citation type="submission" date="2017-05" db="EMBL/GenBank/DDBJ databases">
        <title>Genomic insights into alkan degradation activity of Oleiphilus messinensis.</title>
        <authorList>
            <person name="Kozyavkin S.A."/>
            <person name="Slesarev A.I."/>
            <person name="Golyshin P.N."/>
            <person name="Korzhenkov A."/>
            <person name="Golyshina O.N."/>
            <person name="Toshchakov S.V."/>
        </authorList>
    </citation>
    <scope>NUCLEOTIDE SEQUENCE [LARGE SCALE GENOMIC DNA]</scope>
    <source>
        <strain evidence="6 7">ME102</strain>
    </source>
</reference>
<evidence type="ECO:0000256" key="3">
    <source>
        <dbReference type="ARBA" id="ARBA00023235"/>
    </source>
</evidence>
<comment type="similarity">
    <text evidence="2 4">Belongs to the glucose-6-phosphate 1-epimerase family.</text>
</comment>
<dbReference type="GO" id="GO:0005975">
    <property type="term" value="P:carbohydrate metabolic process"/>
    <property type="evidence" value="ECO:0007669"/>
    <property type="project" value="InterPro"/>
</dbReference>
<feature type="active site" evidence="5">
    <location>
        <position position="267"/>
    </location>
</feature>
<keyword evidence="3 4" id="KW-0413">Isomerase</keyword>
<protein>
    <recommendedName>
        <fullName evidence="4">Putative glucose-6-phosphate 1-epimerase</fullName>
        <ecNumber evidence="4">5.1.3.15</ecNumber>
    </recommendedName>
</protein>
<evidence type="ECO:0000256" key="2">
    <source>
        <dbReference type="ARBA" id="ARBA00005866"/>
    </source>
</evidence>